<keyword evidence="3" id="KW-0158">Chromosome</keyword>
<feature type="compositionally biased region" description="Polar residues" evidence="8">
    <location>
        <begin position="1080"/>
        <end position="1089"/>
    </location>
</feature>
<evidence type="ECO:0008006" key="14">
    <source>
        <dbReference type="Google" id="ProtNLM"/>
    </source>
</evidence>
<feature type="region of interest" description="Disordered" evidence="8">
    <location>
        <begin position="1"/>
        <end position="32"/>
    </location>
</feature>
<dbReference type="InterPro" id="IPR006560">
    <property type="entry name" value="AWS_dom"/>
</dbReference>
<dbReference type="InterPro" id="IPR003616">
    <property type="entry name" value="Post-SET_dom"/>
</dbReference>
<feature type="domain" description="Post-SET" evidence="10">
    <location>
        <begin position="868"/>
        <end position="884"/>
    </location>
</feature>
<sequence>MSDIANRTPASARGSRPAPAAAAASEAGHSDAHNDEIASAIRLYPGVIQSTWHTSTDSKTDFDVGEPTDDPNVIITRVTTITTTTTVTTFTSPRSIAGNQRSRAIVPVSGSASASASMPGTPVASTPPSASASAVVASLRNALPHASTPTPLPSQGVNGNKAARTINGSRPRVSFALEADDSIDDSGAGVIDDAEREKEAEKEKEQEKDQEDEENGDGDVSMAVDASHESNGNGPTTRRRDDEDDQGNGGGGGPVAENREATGGSSNTAAASSSSSSSATTTSAAQNGASSTGTVSTRRGGRNSTAASASQAAASADTVMTDVNAGKVANTPERVVASPEGRGLLTRRRATEQSAVAVSSDSYSPVLSRVMRKARESAPASSSTTTTTAAELESGKNAQRSDASQASAATERDSLESGVRIVEETTRSGRVTARRSLAISGPSTPTSGSAMSTRQSARLLDGALAGSSSSPATDVDKADGSAKQVDIAAVAAQPTWRDKVFLTSGIYSDDFRAGKSRKRKRKKVNMERRRLAAEKRARLQQGSQGKSSEDKTSEAYDSDGSISSLSSLSDSDEEAFVPEDTALPLPEHYGFYLLVQDREFRLPYPIMQDASDMRARADAKKKPRPYQAIPTNRYVTRPKLAGELPVCQCVPPSPLPACEKALMGEGVGLAERGERERESGDEPGLQQLVRRGCGEDCINRQLQYVCDPRKCPCGEECSNLSLGKRPFPKLEVFNYGQRGFGLRTPIALSKDQFLGEYRGEVIDLFEAARRTRETYIKDGNYYFLDYDAQAGEVLDAGMKGSVIRFANHSCSPNCYVMKWTICGTDEQLTAEFQIGMYALRDIEAGEELTYDYGWSEFRPKAVSAEVTAPIKCLCGASTCTGTLGGKKGGPSELAKSGLGKAAKEKKEKALRQQKKAAPTVVAAVAAAAAAAAAAVAAASPAPASGVGAGATPVPGEAMSGVVMGSTVAGGTSGPAETGATAAAAAAGGAVGPAAPVPVSASAPSASASASAESDNTAPNNDVVMSNVVPETPSGSEKSATPTPTREKLPASKSSATVPALPSASSSSSKVTASSSSSSAQPTNDLPQMDTSPASSAPASSTEGPAGSRPTPPLRSTAAGAAGMGTGGGGRSTLVEVALPGRRRPVPVTIGSGPGSSMMGSPSTSGAGSGARAQSSSTGTDKRLASAATATAAGSSSPSVAGASSAKETTTTPAGAPGTPAAGGVTRAGTTRTPGGGGVGGAGTGGGGAGGGAGRVSTAVRTSTVVRAPSGNRSRG</sequence>
<dbReference type="Proteomes" id="UP000836404">
    <property type="component" value="Unassembled WGS sequence"/>
</dbReference>
<evidence type="ECO:0000256" key="3">
    <source>
        <dbReference type="ARBA" id="ARBA00022454"/>
    </source>
</evidence>
<gene>
    <name evidence="12" type="ORF">JKILLFL_G8985</name>
</gene>
<feature type="region of interest" description="Disordered" evidence="8">
    <location>
        <begin position="990"/>
        <end position="1275"/>
    </location>
</feature>
<keyword evidence="5" id="KW-0808">Transferase</keyword>
<dbReference type="PROSITE" id="PS51215">
    <property type="entry name" value="AWS"/>
    <property type="match status" value="1"/>
</dbReference>
<dbReference type="InterPro" id="IPR050777">
    <property type="entry name" value="SET2_Histone-Lys_MeTrsfase"/>
</dbReference>
<dbReference type="PANTHER" id="PTHR22884">
    <property type="entry name" value="SET DOMAIN PROTEINS"/>
    <property type="match status" value="1"/>
</dbReference>
<dbReference type="InterPro" id="IPR001214">
    <property type="entry name" value="SET_dom"/>
</dbReference>
<feature type="region of interest" description="Disordered" evidence="8">
    <location>
        <begin position="144"/>
        <end position="169"/>
    </location>
</feature>
<feature type="compositionally biased region" description="Polar residues" evidence="8">
    <location>
        <begin position="352"/>
        <end position="365"/>
    </location>
</feature>
<feature type="compositionally biased region" description="Low complexity" evidence="8">
    <location>
        <begin position="456"/>
        <end position="470"/>
    </location>
</feature>
<comment type="subcellular location">
    <subcellularLocation>
        <location evidence="2">Chromosome</location>
    </subcellularLocation>
    <subcellularLocation>
        <location evidence="1">Nucleus</location>
    </subcellularLocation>
</comment>
<organism evidence="12 13">
    <name type="scientific">Tilletia laevis</name>
    <dbReference type="NCBI Taxonomy" id="157183"/>
    <lineage>
        <taxon>Eukaryota</taxon>
        <taxon>Fungi</taxon>
        <taxon>Dikarya</taxon>
        <taxon>Basidiomycota</taxon>
        <taxon>Ustilaginomycotina</taxon>
        <taxon>Exobasidiomycetes</taxon>
        <taxon>Tilletiales</taxon>
        <taxon>Tilletiaceae</taxon>
        <taxon>Tilletia</taxon>
    </lineage>
</organism>
<feature type="region of interest" description="Disordered" evidence="8">
    <location>
        <begin position="193"/>
        <end position="483"/>
    </location>
</feature>
<evidence type="ECO:0000313" key="12">
    <source>
        <dbReference type="EMBL" id="CAD6912432.1"/>
    </source>
</evidence>
<feature type="compositionally biased region" description="Polar residues" evidence="8">
    <location>
        <begin position="1014"/>
        <end position="1023"/>
    </location>
</feature>
<evidence type="ECO:0000256" key="8">
    <source>
        <dbReference type="SAM" id="MobiDB-lite"/>
    </source>
</evidence>
<dbReference type="AlphaFoldDB" id="A0A9N8LMX4"/>
<keyword evidence="13" id="KW-1185">Reference proteome</keyword>
<comment type="caution">
    <text evidence="12">The sequence shown here is derived from an EMBL/GenBank/DDBJ whole genome shotgun (WGS) entry which is preliminary data.</text>
</comment>
<dbReference type="GO" id="GO:0005634">
    <property type="term" value="C:nucleus"/>
    <property type="evidence" value="ECO:0007669"/>
    <property type="project" value="UniProtKB-SubCell"/>
</dbReference>
<dbReference type="EMBL" id="CAJHJF010001161">
    <property type="protein sequence ID" value="CAD6912432.1"/>
    <property type="molecule type" value="Genomic_DNA"/>
</dbReference>
<dbReference type="InterPro" id="IPR046341">
    <property type="entry name" value="SET_dom_sf"/>
</dbReference>
<feature type="compositionally biased region" description="Low complexity" evidence="8">
    <location>
        <begin position="377"/>
        <end position="409"/>
    </location>
</feature>
<feature type="domain" description="AWS" evidence="11">
    <location>
        <begin position="642"/>
        <end position="726"/>
    </location>
</feature>
<feature type="compositionally biased region" description="Polar residues" evidence="8">
    <location>
        <begin position="147"/>
        <end position="158"/>
    </location>
</feature>
<dbReference type="PROSITE" id="PS50868">
    <property type="entry name" value="POST_SET"/>
    <property type="match status" value="1"/>
</dbReference>
<feature type="compositionally biased region" description="Basic residues" evidence="8">
    <location>
        <begin position="514"/>
        <end position="523"/>
    </location>
</feature>
<evidence type="ECO:0000259" key="10">
    <source>
        <dbReference type="PROSITE" id="PS50868"/>
    </source>
</evidence>
<proteinExistence type="predicted"/>
<feature type="compositionally biased region" description="Low complexity" evidence="8">
    <location>
        <begin position="990"/>
        <end position="1013"/>
    </location>
</feature>
<keyword evidence="7" id="KW-0539">Nucleus</keyword>
<evidence type="ECO:0000256" key="7">
    <source>
        <dbReference type="ARBA" id="ARBA00023242"/>
    </source>
</evidence>
<feature type="compositionally biased region" description="Low complexity" evidence="8">
    <location>
        <begin position="1154"/>
        <end position="1232"/>
    </location>
</feature>
<feature type="domain" description="SET" evidence="9">
    <location>
        <begin position="728"/>
        <end position="853"/>
    </location>
</feature>
<feature type="compositionally biased region" description="Low complexity" evidence="8">
    <location>
        <begin position="558"/>
        <end position="569"/>
    </location>
</feature>
<protein>
    <recommendedName>
        <fullName evidence="14">SET domain-containing protein</fullName>
    </recommendedName>
</protein>
<feature type="compositionally biased region" description="Basic and acidic residues" evidence="8">
    <location>
        <begin position="524"/>
        <end position="537"/>
    </location>
</feature>
<dbReference type="Gene3D" id="2.170.270.10">
    <property type="entry name" value="SET domain"/>
    <property type="match status" value="1"/>
</dbReference>
<evidence type="ECO:0000259" key="11">
    <source>
        <dbReference type="PROSITE" id="PS51215"/>
    </source>
</evidence>
<feature type="compositionally biased region" description="Low complexity" evidence="8">
    <location>
        <begin position="261"/>
        <end position="294"/>
    </location>
</feature>
<feature type="compositionally biased region" description="Low complexity" evidence="8">
    <location>
        <begin position="1090"/>
        <end position="1107"/>
    </location>
</feature>
<dbReference type="PROSITE" id="PS50280">
    <property type="entry name" value="SET"/>
    <property type="match status" value="1"/>
</dbReference>
<feature type="compositionally biased region" description="Basic and acidic residues" evidence="8">
    <location>
        <begin position="410"/>
        <end position="427"/>
    </location>
</feature>
<evidence type="ECO:0000256" key="1">
    <source>
        <dbReference type="ARBA" id="ARBA00004123"/>
    </source>
</evidence>
<accession>A0A9N8LMX4</accession>
<feature type="compositionally biased region" description="Gly residues" evidence="8">
    <location>
        <begin position="1121"/>
        <end position="1130"/>
    </location>
</feature>
<evidence type="ECO:0000259" key="9">
    <source>
        <dbReference type="PROSITE" id="PS50280"/>
    </source>
</evidence>
<keyword evidence="4" id="KW-0489">Methyltransferase</keyword>
<feature type="compositionally biased region" description="Basic and acidic residues" evidence="8">
    <location>
        <begin position="193"/>
        <end position="207"/>
    </location>
</feature>
<feature type="compositionally biased region" description="Low complexity" evidence="8">
    <location>
        <begin position="10"/>
        <end position="27"/>
    </location>
</feature>
<dbReference type="Pfam" id="PF17907">
    <property type="entry name" value="AWS"/>
    <property type="match status" value="1"/>
</dbReference>
<feature type="compositionally biased region" description="Acidic residues" evidence="8">
    <location>
        <begin position="208"/>
        <end position="217"/>
    </location>
</feature>
<dbReference type="GO" id="GO:0005694">
    <property type="term" value="C:chromosome"/>
    <property type="evidence" value="ECO:0007669"/>
    <property type="project" value="UniProtKB-SubCell"/>
</dbReference>
<feature type="compositionally biased region" description="Low complexity" evidence="8">
    <location>
        <begin position="304"/>
        <end position="316"/>
    </location>
</feature>
<evidence type="ECO:0000256" key="6">
    <source>
        <dbReference type="ARBA" id="ARBA00022691"/>
    </source>
</evidence>
<name>A0A9N8LMX4_9BASI</name>
<dbReference type="SUPFAM" id="SSF82199">
    <property type="entry name" value="SET domain"/>
    <property type="match status" value="1"/>
</dbReference>
<feature type="region of interest" description="Disordered" evidence="8">
    <location>
        <begin position="512"/>
        <end position="575"/>
    </location>
</feature>
<dbReference type="Pfam" id="PF00856">
    <property type="entry name" value="SET"/>
    <property type="match status" value="1"/>
</dbReference>
<feature type="compositionally biased region" description="Polar residues" evidence="8">
    <location>
        <begin position="1032"/>
        <end position="1043"/>
    </location>
</feature>
<evidence type="ECO:0000256" key="2">
    <source>
        <dbReference type="ARBA" id="ARBA00004286"/>
    </source>
</evidence>
<dbReference type="GO" id="GO:0032259">
    <property type="term" value="P:methylation"/>
    <property type="evidence" value="ECO:0007669"/>
    <property type="project" value="UniProtKB-KW"/>
</dbReference>
<dbReference type="SMART" id="SM00317">
    <property type="entry name" value="SET"/>
    <property type="match status" value="1"/>
</dbReference>
<evidence type="ECO:0000256" key="5">
    <source>
        <dbReference type="ARBA" id="ARBA00022679"/>
    </source>
</evidence>
<evidence type="ECO:0000313" key="13">
    <source>
        <dbReference type="Proteomes" id="UP000836404"/>
    </source>
</evidence>
<feature type="compositionally biased region" description="Gly residues" evidence="8">
    <location>
        <begin position="1233"/>
        <end position="1253"/>
    </location>
</feature>
<reference evidence="12 13" key="1">
    <citation type="submission" date="2020-10" db="EMBL/GenBank/DDBJ databases">
        <authorList>
            <person name="Sedaghatjoo S."/>
        </authorList>
    </citation>
    <scope>NUCLEOTIDE SEQUENCE [LARGE SCALE GENOMIC DNA]</scope>
    <source>
        <strain evidence="12 13">LLFL</strain>
    </source>
</reference>
<dbReference type="GO" id="GO:0042054">
    <property type="term" value="F:histone methyltransferase activity"/>
    <property type="evidence" value="ECO:0007669"/>
    <property type="project" value="InterPro"/>
</dbReference>
<evidence type="ECO:0000256" key="4">
    <source>
        <dbReference type="ARBA" id="ARBA00022603"/>
    </source>
</evidence>
<feature type="compositionally biased region" description="Polar residues" evidence="8">
    <location>
        <begin position="441"/>
        <end position="455"/>
    </location>
</feature>
<feature type="compositionally biased region" description="Low complexity" evidence="8">
    <location>
        <begin position="1254"/>
        <end position="1267"/>
    </location>
</feature>
<feature type="compositionally biased region" description="Low complexity" evidence="8">
    <location>
        <begin position="1053"/>
        <end position="1079"/>
    </location>
</feature>
<keyword evidence="6" id="KW-0949">S-adenosyl-L-methionine</keyword>